<evidence type="ECO:0000313" key="2">
    <source>
        <dbReference type="Proteomes" id="UP000325333"/>
    </source>
</evidence>
<gene>
    <name evidence="1" type="ORF">FH063_004747</name>
</gene>
<dbReference type="EMBL" id="VEWN01000031">
    <property type="protein sequence ID" value="KAA1052416.1"/>
    <property type="molecule type" value="Genomic_DNA"/>
</dbReference>
<accession>A0A5B0KKL5</accession>
<organism evidence="1 2">
    <name type="scientific">Azospirillum argentinense</name>
    <dbReference type="NCBI Taxonomy" id="2970906"/>
    <lineage>
        <taxon>Bacteria</taxon>
        <taxon>Pseudomonadati</taxon>
        <taxon>Pseudomonadota</taxon>
        <taxon>Alphaproteobacteria</taxon>
        <taxon>Rhodospirillales</taxon>
        <taxon>Azospirillaceae</taxon>
        <taxon>Azospirillum</taxon>
    </lineage>
</organism>
<evidence type="ECO:0000313" key="1">
    <source>
        <dbReference type="EMBL" id="KAA1052416.1"/>
    </source>
</evidence>
<comment type="caution">
    <text evidence="1">The sequence shown here is derived from an EMBL/GenBank/DDBJ whole genome shotgun (WGS) entry which is preliminary data.</text>
</comment>
<protein>
    <submittedName>
        <fullName evidence="1">Uncharacterized protein</fullName>
    </submittedName>
</protein>
<proteinExistence type="predicted"/>
<sequence length="102" mass="10874">MPIMWKRFEGTTRTPGHPQPWTVKVEFDDGTFSATNPGGGHVTGHCEAISADGKLVVHLFNATDGAFPALWWLTLGADSRVEGDSLAPGANVVQKVEGSLID</sequence>
<dbReference type="RefSeq" id="WP_149651788.1">
    <property type="nucleotide sequence ID" value="NZ_VEWN01000031.1"/>
</dbReference>
<dbReference type="Proteomes" id="UP000325333">
    <property type="component" value="Unassembled WGS sequence"/>
</dbReference>
<dbReference type="AlphaFoldDB" id="A0A5B0KKL5"/>
<reference evidence="1 2" key="1">
    <citation type="submission" date="2019-07" db="EMBL/GenBank/DDBJ databases">
        <title>Genome sequencing of the stress-tolerant strain Azospirillum brasilense Az19.</title>
        <authorList>
            <person name="Maroniche G.A."/>
            <person name="Garcia J.E."/>
            <person name="Pagnussat L."/>
            <person name="Amenta M."/>
            <person name="Creus C.M."/>
        </authorList>
    </citation>
    <scope>NUCLEOTIDE SEQUENCE [LARGE SCALE GENOMIC DNA]</scope>
    <source>
        <strain evidence="1 2">Az19</strain>
    </source>
</reference>
<name>A0A5B0KKL5_9PROT</name>